<accession>A0A0N0ZVN5</accession>
<dbReference type="Proteomes" id="UP000037953">
    <property type="component" value="Unassembled WGS sequence"/>
</dbReference>
<feature type="domain" description="Mur ligase N-terminal catalytic" evidence="1">
    <location>
        <begin position="3"/>
        <end position="102"/>
    </location>
</feature>
<dbReference type="Pfam" id="PF01225">
    <property type="entry name" value="Mur_ligase"/>
    <property type="match status" value="1"/>
</dbReference>
<evidence type="ECO:0000259" key="1">
    <source>
        <dbReference type="Pfam" id="PF01225"/>
    </source>
</evidence>
<dbReference type="GO" id="GO:0016881">
    <property type="term" value="F:acid-amino acid ligase activity"/>
    <property type="evidence" value="ECO:0007669"/>
    <property type="project" value="InterPro"/>
</dbReference>
<reference evidence="3 4" key="1">
    <citation type="journal article" date="2015" name="Genom Data">
        <title>Draft genome sequence of a multidrug-resistant Chryseobacterium indologenes isolate from Malaysia.</title>
        <authorList>
            <person name="Yu C.Y."/>
            <person name="Ang G.Y."/>
            <person name="Cheng H.J."/>
            <person name="Cheong Y.M."/>
            <person name="Yin W.F."/>
            <person name="Chan K.G."/>
        </authorList>
    </citation>
    <scope>NUCLEOTIDE SEQUENCE [LARGE SCALE GENOMIC DNA]</scope>
    <source>
        <strain evidence="3 4">CI_885</strain>
    </source>
</reference>
<proteinExistence type="predicted"/>
<organism evidence="3 4">
    <name type="scientific">Chryseobacterium indologenes</name>
    <name type="common">Flavobacterium indologenes</name>
    <dbReference type="NCBI Taxonomy" id="253"/>
    <lineage>
        <taxon>Bacteria</taxon>
        <taxon>Pseudomonadati</taxon>
        <taxon>Bacteroidota</taxon>
        <taxon>Flavobacteriia</taxon>
        <taxon>Flavobacteriales</taxon>
        <taxon>Weeksellaceae</taxon>
        <taxon>Chryseobacterium group</taxon>
        <taxon>Chryseobacterium</taxon>
    </lineage>
</organism>
<dbReference type="AlphaFoldDB" id="A0A0N0ZVN5"/>
<evidence type="ECO:0000259" key="2">
    <source>
        <dbReference type="Pfam" id="PF08245"/>
    </source>
</evidence>
<evidence type="ECO:0000313" key="3">
    <source>
        <dbReference type="EMBL" id="KPE50260.1"/>
    </source>
</evidence>
<reference evidence="4" key="2">
    <citation type="submission" date="2015-09" db="EMBL/GenBank/DDBJ databases">
        <title>Draft genome sequence of a multidrug-resistant Chryseobacterium indologenes isolate from Malaysia.</title>
        <authorList>
            <person name="Yu C.Y."/>
            <person name="Ang G.Y."/>
            <person name="Chan K.-G."/>
        </authorList>
    </citation>
    <scope>NUCLEOTIDE SEQUENCE [LARGE SCALE GENOMIC DNA]</scope>
    <source>
        <strain evidence="4">CI_885</strain>
    </source>
</reference>
<dbReference type="Pfam" id="PF08245">
    <property type="entry name" value="Mur_ligase_M"/>
    <property type="match status" value="1"/>
</dbReference>
<dbReference type="InterPro" id="IPR036615">
    <property type="entry name" value="Mur_ligase_C_dom_sf"/>
</dbReference>
<dbReference type="EMBL" id="LJOD01000011">
    <property type="protein sequence ID" value="KPE50260.1"/>
    <property type="molecule type" value="Genomic_DNA"/>
</dbReference>
<name>A0A0N0ZVN5_CHRID</name>
<sequence>MKTHFIAIGGSAMHNLAIALKDKGYQVTGSDDAIFEPSRSRLEKKGILPQEMGWFPEKITPDIDAVILGMHAHQDNPELAKAKELGLKIYSYPEFLYEQSKNKTRVVIAGSHGKTTITSMILHVLNFHQKDVDFMVGAQLEGFDCMVKLTQDNDFMVLEGDEYLSSPIDLRSKFLLYQPNIALMSGIAWDHINVFKTFDDYIEQFRKFTASITPGGVLVYNEEDPEVVKVVEAAENYFRKIPYKTPEYEITGGKVYLKTEIGDVPLSVFGAHNLLNMEGARHICQQLGIMDEDFYEAIMSFKGASKRLEKVEREDKGTLYKDFAHAPSKVKATVKAFKEQFKNETKYGFLELHTYSSLNPVFLEQYDHAMDGLDEAIVFYSEDALKIKRMEPISPEFIKEKFKNDRLRVFTNAEDLHVYWNTLDKTKGVYLMMSSGNFGGLDLTK</sequence>
<dbReference type="SUPFAM" id="SSF53244">
    <property type="entry name" value="MurD-like peptide ligases, peptide-binding domain"/>
    <property type="match status" value="1"/>
</dbReference>
<gene>
    <name evidence="3" type="ORF">AOB46_16080</name>
</gene>
<dbReference type="PATRIC" id="fig|253.9.peg.1156"/>
<dbReference type="InterPro" id="IPR036565">
    <property type="entry name" value="Mur-like_cat_sf"/>
</dbReference>
<dbReference type="SUPFAM" id="SSF53623">
    <property type="entry name" value="MurD-like peptide ligases, catalytic domain"/>
    <property type="match status" value="1"/>
</dbReference>
<feature type="domain" description="Mur ligase central" evidence="2">
    <location>
        <begin position="108"/>
        <end position="278"/>
    </location>
</feature>
<dbReference type="Gene3D" id="3.90.190.20">
    <property type="entry name" value="Mur ligase, C-terminal domain"/>
    <property type="match status" value="1"/>
</dbReference>
<dbReference type="InterPro" id="IPR050061">
    <property type="entry name" value="MurCDEF_pg_biosynth"/>
</dbReference>
<dbReference type="PANTHER" id="PTHR43445:SF5">
    <property type="entry name" value="UDP-N-ACETYLMURAMATE--L-ALANYL-GAMMA-D-GLUTAMYL-MESO-2,6-DIAMINOHEPTANDIOATE LIGASE"/>
    <property type="match status" value="1"/>
</dbReference>
<dbReference type="Gene3D" id="3.40.1190.10">
    <property type="entry name" value="Mur-like, catalytic domain"/>
    <property type="match status" value="1"/>
</dbReference>
<evidence type="ECO:0000313" key="4">
    <source>
        <dbReference type="Proteomes" id="UP000037953"/>
    </source>
</evidence>
<dbReference type="SUPFAM" id="SSF51984">
    <property type="entry name" value="MurCD N-terminal domain"/>
    <property type="match status" value="1"/>
</dbReference>
<dbReference type="GO" id="GO:0005524">
    <property type="term" value="F:ATP binding"/>
    <property type="evidence" value="ECO:0007669"/>
    <property type="project" value="InterPro"/>
</dbReference>
<dbReference type="PANTHER" id="PTHR43445">
    <property type="entry name" value="UDP-N-ACETYLMURAMATE--L-ALANINE LIGASE-RELATED"/>
    <property type="match status" value="1"/>
</dbReference>
<dbReference type="RefSeq" id="WP_062701202.1">
    <property type="nucleotide sequence ID" value="NZ_LJOD01000011.1"/>
</dbReference>
<comment type="caution">
    <text evidence="3">The sequence shown here is derived from an EMBL/GenBank/DDBJ whole genome shotgun (WGS) entry which is preliminary data.</text>
</comment>
<dbReference type="InterPro" id="IPR000713">
    <property type="entry name" value="Mur_ligase_N"/>
</dbReference>
<dbReference type="OrthoDB" id="9804126at2"/>
<dbReference type="Gene3D" id="3.40.50.720">
    <property type="entry name" value="NAD(P)-binding Rossmann-like Domain"/>
    <property type="match status" value="1"/>
</dbReference>
<dbReference type="InterPro" id="IPR013221">
    <property type="entry name" value="Mur_ligase_cen"/>
</dbReference>
<protein>
    <submittedName>
        <fullName evidence="3">Peptidoglycan synthetase</fullName>
    </submittedName>
</protein>